<evidence type="ECO:0000313" key="2">
    <source>
        <dbReference type="EMBL" id="KIK52921.1"/>
    </source>
</evidence>
<gene>
    <name evidence="2" type="ORF">GYMLUDRAFT_250896</name>
</gene>
<reference evidence="2 3" key="1">
    <citation type="submission" date="2014-04" db="EMBL/GenBank/DDBJ databases">
        <title>Evolutionary Origins and Diversification of the Mycorrhizal Mutualists.</title>
        <authorList>
            <consortium name="DOE Joint Genome Institute"/>
            <consortium name="Mycorrhizal Genomics Consortium"/>
            <person name="Kohler A."/>
            <person name="Kuo A."/>
            <person name="Nagy L.G."/>
            <person name="Floudas D."/>
            <person name="Copeland A."/>
            <person name="Barry K.W."/>
            <person name="Cichocki N."/>
            <person name="Veneault-Fourrey C."/>
            <person name="LaButti K."/>
            <person name="Lindquist E.A."/>
            <person name="Lipzen A."/>
            <person name="Lundell T."/>
            <person name="Morin E."/>
            <person name="Murat C."/>
            <person name="Riley R."/>
            <person name="Ohm R."/>
            <person name="Sun H."/>
            <person name="Tunlid A."/>
            <person name="Henrissat B."/>
            <person name="Grigoriev I.V."/>
            <person name="Hibbett D.S."/>
            <person name="Martin F."/>
        </authorList>
    </citation>
    <scope>NUCLEOTIDE SEQUENCE [LARGE SCALE GENOMIC DNA]</scope>
    <source>
        <strain evidence="2 3">FD-317 M1</strain>
    </source>
</reference>
<name>A0A0D0BE91_9AGAR</name>
<keyword evidence="3" id="KW-1185">Reference proteome</keyword>
<dbReference type="AlphaFoldDB" id="A0A0D0BE91"/>
<sequence length="351" mass="39556">MSELPFADSTVLQSDNDMISVSGSDDSSDDSSDESNQDTCVSSSDDSSDKSSEDWNASYNFPGFKEEYALYCQYLSKDIKMPQKMNCALHLAINRRSDTTGFDMIHVTDIWFIASPKSIEGTFVVVTRGLQVGYYNSWLTAEKYVRVIGSTYSFHSSLRNVWLCYLRALIGQEVIRLSADGLTESTAELIIPPECTFAQYWDCLWTEWDGHDDDEKLQTSSLDTLVFDDLESDANEETVYLSLDVQDKLLTESDMVSLPSKIQTTIAEYSPCTVHEMVLRPIDQILEMNIAHLTGFTMFKVFDVEASYLIQYIGALTLYVNGFQDIDEPQNSANLSVAVLQGLDVGYFILW</sequence>
<accession>A0A0D0BE91</accession>
<dbReference type="HOGENOM" id="CLU_790017_0_0_1"/>
<evidence type="ECO:0000313" key="3">
    <source>
        <dbReference type="Proteomes" id="UP000053593"/>
    </source>
</evidence>
<dbReference type="Proteomes" id="UP000053593">
    <property type="component" value="Unassembled WGS sequence"/>
</dbReference>
<dbReference type="EMBL" id="KN834836">
    <property type="protein sequence ID" value="KIK52921.1"/>
    <property type="molecule type" value="Genomic_DNA"/>
</dbReference>
<organism evidence="2 3">
    <name type="scientific">Collybiopsis luxurians FD-317 M1</name>
    <dbReference type="NCBI Taxonomy" id="944289"/>
    <lineage>
        <taxon>Eukaryota</taxon>
        <taxon>Fungi</taxon>
        <taxon>Dikarya</taxon>
        <taxon>Basidiomycota</taxon>
        <taxon>Agaricomycotina</taxon>
        <taxon>Agaricomycetes</taxon>
        <taxon>Agaricomycetidae</taxon>
        <taxon>Agaricales</taxon>
        <taxon>Marasmiineae</taxon>
        <taxon>Omphalotaceae</taxon>
        <taxon>Collybiopsis</taxon>
        <taxon>Collybiopsis luxurians</taxon>
    </lineage>
</organism>
<feature type="region of interest" description="Disordered" evidence="1">
    <location>
        <begin position="1"/>
        <end position="53"/>
    </location>
</feature>
<feature type="compositionally biased region" description="Acidic residues" evidence="1">
    <location>
        <begin position="26"/>
        <end position="36"/>
    </location>
</feature>
<evidence type="ECO:0000256" key="1">
    <source>
        <dbReference type="SAM" id="MobiDB-lite"/>
    </source>
</evidence>
<protein>
    <submittedName>
        <fullName evidence="2">Uncharacterized protein</fullName>
    </submittedName>
</protein>
<proteinExistence type="predicted"/>